<keyword evidence="7" id="KW-1015">Disulfide bond</keyword>
<dbReference type="PANTHER" id="PTHR35971:SF5">
    <property type="entry name" value="OBSCURIN LIKE CYTOSKELETAL ADAPTOR 1"/>
    <property type="match status" value="1"/>
</dbReference>
<reference evidence="12 13" key="1">
    <citation type="submission" date="2020-03" db="EMBL/GenBank/DDBJ databases">
        <title>Dissostichus mawsoni Genome sequencing and assembly.</title>
        <authorList>
            <person name="Park H."/>
        </authorList>
    </citation>
    <scope>NUCLEOTIDE SEQUENCE [LARGE SCALE GENOMIC DNA]</scope>
    <source>
        <strain evidence="12">DM0001</strain>
        <tissue evidence="12">Muscle</tissue>
    </source>
</reference>
<keyword evidence="6" id="KW-0677">Repeat</keyword>
<gene>
    <name evidence="12" type="ORF">F7725_002651</name>
</gene>
<dbReference type="CDD" id="cd00096">
    <property type="entry name" value="Ig"/>
    <property type="match status" value="2"/>
</dbReference>
<evidence type="ECO:0000256" key="6">
    <source>
        <dbReference type="ARBA" id="ARBA00022737"/>
    </source>
</evidence>
<keyword evidence="9" id="KW-0393">Immunoglobulin domain</keyword>
<feature type="region of interest" description="Disordered" evidence="10">
    <location>
        <begin position="126"/>
        <end position="183"/>
    </location>
</feature>
<dbReference type="PROSITE" id="PS50835">
    <property type="entry name" value="IG_LIKE"/>
    <property type="match status" value="3"/>
</dbReference>
<dbReference type="GO" id="GO:0005737">
    <property type="term" value="C:cytoplasm"/>
    <property type="evidence" value="ECO:0007669"/>
    <property type="project" value="UniProtKB-SubCell"/>
</dbReference>
<evidence type="ECO:0000256" key="5">
    <source>
        <dbReference type="ARBA" id="ARBA00022553"/>
    </source>
</evidence>
<dbReference type="PANTHER" id="PTHR35971">
    <property type="entry name" value="SI:DKEY-31G6.6"/>
    <property type="match status" value="1"/>
</dbReference>
<dbReference type="InterPro" id="IPR013783">
    <property type="entry name" value="Ig-like_fold"/>
</dbReference>
<evidence type="ECO:0000256" key="9">
    <source>
        <dbReference type="ARBA" id="ARBA00023319"/>
    </source>
</evidence>
<keyword evidence="13" id="KW-1185">Reference proteome</keyword>
<dbReference type="FunFam" id="2.60.40.10:FF:001213">
    <property type="entry name" value="titin isoform X1"/>
    <property type="match status" value="1"/>
</dbReference>
<dbReference type="SMART" id="SM00409">
    <property type="entry name" value="IG"/>
    <property type="match status" value="5"/>
</dbReference>
<protein>
    <recommendedName>
        <fullName evidence="11">Ig-like domain-containing protein</fullName>
    </recommendedName>
</protein>
<dbReference type="InterPro" id="IPR007110">
    <property type="entry name" value="Ig-like_dom"/>
</dbReference>
<comment type="subcellular location">
    <subcellularLocation>
        <location evidence="2">Cytoplasm</location>
    </subcellularLocation>
    <subcellularLocation>
        <location evidence="1">Nucleus</location>
    </subcellularLocation>
</comment>
<feature type="domain" description="Ig-like" evidence="11">
    <location>
        <begin position="404"/>
        <end position="496"/>
    </location>
</feature>
<keyword evidence="4" id="KW-0963">Cytoplasm</keyword>
<evidence type="ECO:0000256" key="2">
    <source>
        <dbReference type="ARBA" id="ARBA00004496"/>
    </source>
</evidence>
<dbReference type="OrthoDB" id="5969272at2759"/>
<comment type="similarity">
    <text evidence="3">Belongs to the protein kinase superfamily. CAMK Ser/Thr protein kinase family.</text>
</comment>
<feature type="compositionally biased region" description="Acidic residues" evidence="10">
    <location>
        <begin position="164"/>
        <end position="180"/>
    </location>
</feature>
<keyword evidence="8" id="KW-0539">Nucleus</keyword>
<evidence type="ECO:0000313" key="12">
    <source>
        <dbReference type="EMBL" id="KAF3843802.1"/>
    </source>
</evidence>
<evidence type="ECO:0000259" key="11">
    <source>
        <dbReference type="PROSITE" id="PS50835"/>
    </source>
</evidence>
<evidence type="ECO:0000256" key="7">
    <source>
        <dbReference type="ARBA" id="ARBA00023157"/>
    </source>
</evidence>
<feature type="domain" description="Ig-like" evidence="11">
    <location>
        <begin position="512"/>
        <end position="610"/>
    </location>
</feature>
<evidence type="ECO:0000256" key="8">
    <source>
        <dbReference type="ARBA" id="ARBA00023242"/>
    </source>
</evidence>
<evidence type="ECO:0000313" key="13">
    <source>
        <dbReference type="Proteomes" id="UP000518266"/>
    </source>
</evidence>
<evidence type="ECO:0000256" key="4">
    <source>
        <dbReference type="ARBA" id="ARBA00022490"/>
    </source>
</evidence>
<dbReference type="GO" id="GO:0005634">
    <property type="term" value="C:nucleus"/>
    <property type="evidence" value="ECO:0007669"/>
    <property type="project" value="UniProtKB-SubCell"/>
</dbReference>
<sequence>MEDKVCSESQNVTFSVEVSHAGIDPLWTFRNQQLKAGPKYKMESSGKKHSLTVVNTMKDEEGAYSFHAGEKTCSAKLTVSGKLHLLDLIKRHVGRHHGASAGRDGGRVPDAALECEVANAQLKAAGRGGVQLPVSSSKTSATLRVEGELQQQRGGEYELPEGGGGEDEEDPEEPDGDGDQDSVFSLELTHSGVKGSQWIRNGVELQNSDKFQMFSQGTVHTLRVKSCSTQDEGVYSFKLGKLSANARLNVESEWGGSVSRRHPGPMDLQRLGAETSEKIQILSERKAHKLVLQNVDQSLAGEYSAVVGHLQCSATLTVEALRVTKPLKSVSVPETHTASFECEVSHFNVPSTWLKDGVDIEMSEKFRIVVQGKLHQLKITNTSREDAAEYTFVLGTTECPPRSPSAVRLLFNLKKSIKSEEREAAVLITSMLKDLRAQERDSITLEVTVNQENVSYKWLKNGVEVKSSERVSVRSRQLSHSLNIRNVHFGDGGEYSFVSGSSSCSASLYVEARVIEFTKKIKDIKITEKKKAVFECEISEPNVQVVWMKNGQELERRAERVVNLSLRGAFRFSVTAEKFVHRLMIQSVRMSDAGEFSVVAGSSVSRAQLVVEGRDVRISDPPERDITVRGALIHDNIY</sequence>
<evidence type="ECO:0000256" key="10">
    <source>
        <dbReference type="SAM" id="MobiDB-lite"/>
    </source>
</evidence>
<dbReference type="FunFam" id="2.60.40.10:FF:000050">
    <property type="entry name" value="Titin isoform B"/>
    <property type="match status" value="3"/>
</dbReference>
<comment type="caution">
    <text evidence="12">The sequence shown here is derived from an EMBL/GenBank/DDBJ whole genome shotgun (WGS) entry which is preliminary data.</text>
</comment>
<dbReference type="Gene3D" id="2.60.40.10">
    <property type="entry name" value="Immunoglobulins"/>
    <property type="match status" value="6"/>
</dbReference>
<dbReference type="Pfam" id="PF07679">
    <property type="entry name" value="I-set"/>
    <property type="match status" value="5"/>
</dbReference>
<proteinExistence type="inferred from homology"/>
<dbReference type="InterPro" id="IPR052385">
    <property type="entry name" value="Obscurin/Obscurin-like_Reg"/>
</dbReference>
<dbReference type="AlphaFoldDB" id="A0A7J5Y2Z3"/>
<dbReference type="InterPro" id="IPR013098">
    <property type="entry name" value="Ig_I-set"/>
</dbReference>
<evidence type="ECO:0000256" key="3">
    <source>
        <dbReference type="ARBA" id="ARBA00006692"/>
    </source>
</evidence>
<accession>A0A7J5Y2Z3</accession>
<dbReference type="EMBL" id="JAAKFY010000018">
    <property type="protein sequence ID" value="KAF3843802.1"/>
    <property type="molecule type" value="Genomic_DNA"/>
</dbReference>
<dbReference type="SUPFAM" id="SSF48726">
    <property type="entry name" value="Immunoglobulin"/>
    <property type="match status" value="5"/>
</dbReference>
<feature type="compositionally biased region" description="Polar residues" evidence="10">
    <location>
        <begin position="133"/>
        <end position="142"/>
    </location>
</feature>
<organism evidence="12 13">
    <name type="scientific">Dissostichus mawsoni</name>
    <name type="common">Antarctic cod</name>
    <dbReference type="NCBI Taxonomy" id="36200"/>
    <lineage>
        <taxon>Eukaryota</taxon>
        <taxon>Metazoa</taxon>
        <taxon>Chordata</taxon>
        <taxon>Craniata</taxon>
        <taxon>Vertebrata</taxon>
        <taxon>Euteleostomi</taxon>
        <taxon>Actinopterygii</taxon>
        <taxon>Neopterygii</taxon>
        <taxon>Teleostei</taxon>
        <taxon>Neoteleostei</taxon>
        <taxon>Acanthomorphata</taxon>
        <taxon>Eupercaria</taxon>
        <taxon>Perciformes</taxon>
        <taxon>Notothenioidei</taxon>
        <taxon>Nototheniidae</taxon>
        <taxon>Dissostichus</taxon>
    </lineage>
</organism>
<dbReference type="InterPro" id="IPR003599">
    <property type="entry name" value="Ig_sub"/>
</dbReference>
<name>A0A7J5Y2Z3_DISMA</name>
<dbReference type="Proteomes" id="UP000518266">
    <property type="component" value="Unassembled WGS sequence"/>
</dbReference>
<feature type="domain" description="Ig-like" evidence="11">
    <location>
        <begin position="319"/>
        <end position="391"/>
    </location>
</feature>
<dbReference type="InterPro" id="IPR036179">
    <property type="entry name" value="Ig-like_dom_sf"/>
</dbReference>
<keyword evidence="5" id="KW-0597">Phosphoprotein</keyword>
<evidence type="ECO:0000256" key="1">
    <source>
        <dbReference type="ARBA" id="ARBA00004123"/>
    </source>
</evidence>